<dbReference type="GO" id="GO:0003779">
    <property type="term" value="F:actin binding"/>
    <property type="evidence" value="ECO:0007669"/>
    <property type="project" value="UniProtKB-KW"/>
</dbReference>
<dbReference type="SUPFAM" id="SSF47473">
    <property type="entry name" value="EF-hand"/>
    <property type="match status" value="2"/>
</dbReference>
<feature type="compositionally biased region" description="Acidic residues" evidence="17">
    <location>
        <begin position="1239"/>
        <end position="1250"/>
    </location>
</feature>
<dbReference type="GO" id="GO:0005886">
    <property type="term" value="C:plasma membrane"/>
    <property type="evidence" value="ECO:0007669"/>
    <property type="project" value="UniProtKB-SubCell"/>
</dbReference>
<dbReference type="CDD" id="cd00052">
    <property type="entry name" value="EH"/>
    <property type="match status" value="2"/>
</dbReference>
<feature type="compositionally biased region" description="Polar residues" evidence="17">
    <location>
        <begin position="83"/>
        <end position="98"/>
    </location>
</feature>
<feature type="compositionally biased region" description="Polar residues" evidence="17">
    <location>
        <begin position="550"/>
        <end position="560"/>
    </location>
</feature>
<feature type="compositionally biased region" description="Acidic residues" evidence="17">
    <location>
        <begin position="947"/>
        <end position="958"/>
    </location>
</feature>
<feature type="compositionally biased region" description="Polar residues" evidence="17">
    <location>
        <begin position="280"/>
        <end position="294"/>
    </location>
</feature>
<feature type="domain" description="EF-hand" evidence="19">
    <location>
        <begin position="472"/>
        <end position="507"/>
    </location>
</feature>
<feature type="compositionally biased region" description="Low complexity" evidence="17">
    <location>
        <begin position="27"/>
        <end position="50"/>
    </location>
</feature>
<comment type="similarity">
    <text evidence="4">Belongs to the PAN1 family.</text>
</comment>
<feature type="compositionally biased region" description="Low complexity" evidence="17">
    <location>
        <begin position="265"/>
        <end position="276"/>
    </location>
</feature>
<evidence type="ECO:0000256" key="12">
    <source>
        <dbReference type="ARBA" id="ARBA00022837"/>
    </source>
</evidence>
<keyword evidence="12" id="KW-0106">Calcium</keyword>
<dbReference type="Pfam" id="PF12763">
    <property type="entry name" value="EH"/>
    <property type="match status" value="2"/>
</dbReference>
<reference evidence="21" key="1">
    <citation type="journal article" date="2016" name="Proc. Natl. Acad. Sci. U.S.A.">
        <title>Comparative genomics of biotechnologically important yeasts.</title>
        <authorList>
            <person name="Riley R."/>
            <person name="Haridas S."/>
            <person name="Wolfe K.H."/>
            <person name="Lopes M.R."/>
            <person name="Hittinger C.T."/>
            <person name="Goeker M."/>
            <person name="Salamov A.A."/>
            <person name="Wisecaver J.H."/>
            <person name="Long T.M."/>
            <person name="Calvey C.H."/>
            <person name="Aerts A.L."/>
            <person name="Barry K.W."/>
            <person name="Choi C."/>
            <person name="Clum A."/>
            <person name="Coughlan A.Y."/>
            <person name="Deshpande S."/>
            <person name="Douglass A.P."/>
            <person name="Hanson S.J."/>
            <person name="Klenk H.-P."/>
            <person name="LaButti K.M."/>
            <person name="Lapidus A."/>
            <person name="Lindquist E.A."/>
            <person name="Lipzen A.M."/>
            <person name="Meier-Kolthoff J.P."/>
            <person name="Ohm R.A."/>
            <person name="Otillar R.P."/>
            <person name="Pangilinan J.L."/>
            <person name="Peng Y."/>
            <person name="Rokas A."/>
            <person name="Rosa C.A."/>
            <person name="Scheuner C."/>
            <person name="Sibirny A.A."/>
            <person name="Slot J.C."/>
            <person name="Stielow J.B."/>
            <person name="Sun H."/>
            <person name="Kurtzman C.P."/>
            <person name="Blackwell M."/>
            <person name="Grigoriev I.V."/>
            <person name="Jeffries T.W."/>
        </authorList>
    </citation>
    <scope>NUCLEOTIDE SEQUENCE [LARGE SCALE GENOMIC DNA]</scope>
    <source>
        <strain evidence="21">NRRL Y-1626</strain>
    </source>
</reference>
<keyword evidence="14" id="KW-0472">Membrane</keyword>
<feature type="region of interest" description="Disordered" evidence="17">
    <location>
        <begin position="880"/>
        <end position="960"/>
    </location>
</feature>
<protein>
    <recommendedName>
        <fullName evidence="5">Actin cytoskeleton-regulatory complex protein PAN1</fullName>
    </recommendedName>
    <alternativeName>
        <fullName evidence="6">Actin cytoskeleton-regulatory complex protein pan1</fullName>
    </alternativeName>
</protein>
<keyword evidence="21" id="KW-1185">Reference proteome</keyword>
<feature type="compositionally biased region" description="Polar residues" evidence="17">
    <location>
        <begin position="1078"/>
        <end position="1089"/>
    </location>
</feature>
<dbReference type="GO" id="GO:0010008">
    <property type="term" value="C:endosome membrane"/>
    <property type="evidence" value="ECO:0007669"/>
    <property type="project" value="UniProtKB-SubCell"/>
</dbReference>
<evidence type="ECO:0000256" key="7">
    <source>
        <dbReference type="ARBA" id="ARBA00022475"/>
    </source>
</evidence>
<feature type="compositionally biased region" description="Basic and acidic residues" evidence="17">
    <location>
        <begin position="880"/>
        <end position="893"/>
    </location>
</feature>
<keyword evidence="13" id="KW-0175">Coiled coil</keyword>
<feature type="compositionally biased region" description="Low complexity" evidence="17">
    <location>
        <begin position="99"/>
        <end position="108"/>
    </location>
</feature>
<feature type="compositionally biased region" description="Low complexity" evidence="17">
    <location>
        <begin position="324"/>
        <end position="347"/>
    </location>
</feature>
<feature type="compositionally biased region" description="Low complexity" evidence="17">
    <location>
        <begin position="825"/>
        <end position="842"/>
    </location>
</feature>
<dbReference type="InterPro" id="IPR002048">
    <property type="entry name" value="EF_hand_dom"/>
</dbReference>
<evidence type="ECO:0000256" key="14">
    <source>
        <dbReference type="ARBA" id="ARBA00023136"/>
    </source>
</evidence>
<feature type="compositionally biased region" description="Pro residues" evidence="17">
    <location>
        <begin position="1128"/>
        <end position="1194"/>
    </location>
</feature>
<dbReference type="Proteomes" id="UP000092321">
    <property type="component" value="Unassembled WGS sequence"/>
</dbReference>
<proteinExistence type="inferred from homology"/>
<evidence type="ECO:0000256" key="5">
    <source>
        <dbReference type="ARBA" id="ARBA00015110"/>
    </source>
</evidence>
<dbReference type="InterPro" id="IPR018247">
    <property type="entry name" value="EF_Hand_1_Ca_BS"/>
</dbReference>
<feature type="domain" description="EH" evidence="18">
    <location>
        <begin position="164"/>
        <end position="253"/>
    </location>
</feature>
<feature type="compositionally biased region" description="Polar residues" evidence="17">
    <location>
        <begin position="15"/>
        <end position="26"/>
    </location>
</feature>
<dbReference type="PROSITE" id="PS50031">
    <property type="entry name" value="EH"/>
    <property type="match status" value="2"/>
</dbReference>
<dbReference type="SMART" id="SM00054">
    <property type="entry name" value="EFh"/>
    <property type="match status" value="1"/>
</dbReference>
<dbReference type="OrthoDB" id="2015333at2759"/>
<comment type="caution">
    <text evidence="20">The sequence shown here is derived from an EMBL/GenBank/DDBJ whole genome shotgun (WGS) entry which is preliminary data.</text>
</comment>
<evidence type="ECO:0000256" key="15">
    <source>
        <dbReference type="ARBA" id="ARBA00023203"/>
    </source>
</evidence>
<dbReference type="GO" id="GO:0005509">
    <property type="term" value="F:calcium ion binding"/>
    <property type="evidence" value="ECO:0007669"/>
    <property type="project" value="InterPro"/>
</dbReference>
<evidence type="ECO:0000256" key="9">
    <source>
        <dbReference type="ARBA" id="ARBA00022583"/>
    </source>
</evidence>
<evidence type="ECO:0000256" key="11">
    <source>
        <dbReference type="ARBA" id="ARBA00022753"/>
    </source>
</evidence>
<feature type="compositionally biased region" description="Acidic residues" evidence="17">
    <location>
        <begin position="1106"/>
        <end position="1117"/>
    </location>
</feature>
<dbReference type="PROSITE" id="PS00018">
    <property type="entry name" value="EF_HAND_1"/>
    <property type="match status" value="1"/>
</dbReference>
<name>A0A1B7THZ5_9ASCO</name>
<feature type="region of interest" description="Disordered" evidence="17">
    <location>
        <begin position="1"/>
        <end position="70"/>
    </location>
</feature>
<dbReference type="PANTHER" id="PTHR11216:SF173">
    <property type="entry name" value="ACTIN CYTOSKELETON-REGULATORY COMPLEX PROTEIN PAN1"/>
    <property type="match status" value="1"/>
</dbReference>
<evidence type="ECO:0000259" key="19">
    <source>
        <dbReference type="PROSITE" id="PS50222"/>
    </source>
</evidence>
<feature type="region of interest" description="Disordered" evidence="17">
    <location>
        <begin position="1300"/>
        <end position="1334"/>
    </location>
</feature>
<dbReference type="Gene3D" id="1.10.238.10">
    <property type="entry name" value="EF-hand"/>
    <property type="match status" value="2"/>
</dbReference>
<dbReference type="GO" id="GO:0006897">
    <property type="term" value="P:endocytosis"/>
    <property type="evidence" value="ECO:0007669"/>
    <property type="project" value="UniProtKB-KW"/>
</dbReference>
<accession>A0A1B7THZ5</accession>
<feature type="compositionally biased region" description="Polar residues" evidence="17">
    <location>
        <begin position="1300"/>
        <end position="1314"/>
    </location>
</feature>
<feature type="region of interest" description="Disordered" evidence="17">
    <location>
        <begin position="819"/>
        <end position="867"/>
    </location>
</feature>
<keyword evidence="7" id="KW-1003">Cell membrane</keyword>
<feature type="domain" description="EH" evidence="18">
    <location>
        <begin position="439"/>
        <end position="528"/>
    </location>
</feature>
<evidence type="ECO:0000259" key="18">
    <source>
        <dbReference type="PROSITE" id="PS50031"/>
    </source>
</evidence>
<feature type="compositionally biased region" description="Basic and acidic residues" evidence="17">
    <location>
        <begin position="858"/>
        <end position="867"/>
    </location>
</feature>
<dbReference type="FunFam" id="1.10.238.10:FF:000349">
    <property type="entry name" value="Actin cytoskeleton-regulatory complex protein PAN1"/>
    <property type="match status" value="1"/>
</dbReference>
<feature type="region of interest" description="Disordered" evidence="17">
    <location>
        <begin position="545"/>
        <end position="570"/>
    </location>
</feature>
<evidence type="ECO:0000256" key="1">
    <source>
        <dbReference type="ARBA" id="ARBA00004125"/>
    </source>
</evidence>
<dbReference type="EMBL" id="LXPE01000004">
    <property type="protein sequence ID" value="OBA28356.1"/>
    <property type="molecule type" value="Genomic_DNA"/>
</dbReference>
<evidence type="ECO:0000256" key="8">
    <source>
        <dbReference type="ARBA" id="ARBA00022490"/>
    </source>
</evidence>
<evidence type="ECO:0000313" key="20">
    <source>
        <dbReference type="EMBL" id="OBA28356.1"/>
    </source>
</evidence>
<dbReference type="GO" id="GO:0030479">
    <property type="term" value="C:actin cortical patch"/>
    <property type="evidence" value="ECO:0007669"/>
    <property type="project" value="UniProtKB-SubCell"/>
</dbReference>
<dbReference type="InterPro" id="IPR011992">
    <property type="entry name" value="EF-hand-dom_pair"/>
</dbReference>
<keyword evidence="8" id="KW-0963">Cytoplasm</keyword>
<dbReference type="GO" id="GO:0016197">
    <property type="term" value="P:endosomal transport"/>
    <property type="evidence" value="ECO:0007669"/>
    <property type="project" value="TreeGrafter"/>
</dbReference>
<feature type="region of interest" description="Disordered" evidence="17">
    <location>
        <begin position="83"/>
        <end position="108"/>
    </location>
</feature>
<dbReference type="SMART" id="SM00027">
    <property type="entry name" value="EH"/>
    <property type="match status" value="2"/>
</dbReference>
<gene>
    <name evidence="20" type="ORF">HANVADRAFT_47484</name>
</gene>
<evidence type="ECO:0000313" key="21">
    <source>
        <dbReference type="Proteomes" id="UP000092321"/>
    </source>
</evidence>
<dbReference type="PROSITE" id="PS50222">
    <property type="entry name" value="EF_HAND_2"/>
    <property type="match status" value="1"/>
</dbReference>
<sequence>MTGTGFQQAPPPLMHSTTTTEFGSFVSNNQPNSLNQQQGTGFNQQQSTGFNQQPLQQQGTGFGQAPSTSFGAFQQNFNQKLNPQITGSYSMPQTSFGNPQQQQQQQALLPQQTGFYNQSSQQQQQTGFLKPNATGYVNSMAQSSNFNNQLIIPNLRLSFVTVDDQRKFEKLFRSKVPIGSNTISGANCREILMRSGLPPKQLAQIWNLSDTLKAGELMFPEFVLAMYLINSVLQGEPLPFALEKKIRDEVTKFVDAINFQIGEAAENSTQQQQQPSNPTPFDNLTNGIQLQPQPTGMMPPTSFGDMSQLNTQPLYSQNTGFMPQTSFGQQQLQQQQQQQGSGFNQNQWNTGLQPQMTGSQAPQTSFGNFNATNTNALRANQTGMGLVAQPTGILPPSNFQVTAPLTAQKTGFGNNDLYSQSNFTSKFTAENEDYVTSEEKALFYKIFETYDTQNTGILDSKTSVEIFRKSGLSRQDLEQIWNLADADNTGKLNKQEFTVGMHLVYRKLNGHALPTVLPRSLVPQSTQIIDIMKDQLKSNTIAKASEPKKQTLNNSSTFKNNDALPSFRNKKSNDKVDIDLELQKQEEEEEQNQLEIKQLSNLIRDKKILIDAEISKNEDRFKDRQLNDLENLKQIEIIKSSIISLPQPASTQDSNLQSSYESLNARLVSVLSSIDAVEEAIINSKIQLFKNQNPSSLVGTGPNGAVTEQDLRKAKKKAALAERMASLTGKTLTSTTSLVEEEAKLKEAIAKIKEESSQNKETVEFIKKDVNELISGIKSNLFGSAGNEDDTKKFDLGIGLESEVKEFIKHLKTTRASANAMSSSLPLQTKPQQQQKENPNQPISRINATSSSANVSEPVREKSFSDFKSAEERAAYIKEQAQKRMNEKLDKMGLGRRNRRNRASVSSSPSTAAVESTTEEMVQPLPVKSSFSEPISQEPKAQVNHMEEEEDDEEDEEEKALRERLESLRLKKIQKQERILKMQREIEEAEREESLSETVKAPTTSNEVLPEKVEQKFVDVGVPQNSAAKIEDDEWNDEPAPPVQQPVQQTTQHHKFNPFARGSATANLAQPKAPFFQQPASNSSSQLSFDSKAAEEQRKMQRGIDNDSDDWSDDEDEPKTKSKLHPAVIPPAPVAPSFSPPAPVAPSFSPPAPVAPSFSPPAPVAPSFSPPAPVAPSFSPPAPVAPSFIPPAPVAPSFTSSAPVAPPLQDFSSSSTQQQYQAVDQAYNPIQRKPVSYAADDDDGWSDDEDEKPKTQQQAPTTTSEIPSVPNTSSIPPIPNTLLNQQITPAVPIAPSLSVQHPVLSSGSNTNEVNVENDDGGDLSLPESVSSDDD</sequence>
<evidence type="ECO:0000256" key="4">
    <source>
        <dbReference type="ARBA" id="ARBA00009351"/>
    </source>
</evidence>
<evidence type="ECO:0000256" key="16">
    <source>
        <dbReference type="ARBA" id="ARBA00023212"/>
    </source>
</evidence>
<evidence type="ECO:0000256" key="13">
    <source>
        <dbReference type="ARBA" id="ARBA00023054"/>
    </source>
</evidence>
<evidence type="ECO:0000256" key="17">
    <source>
        <dbReference type="SAM" id="MobiDB-lite"/>
    </source>
</evidence>
<keyword evidence="10" id="KW-0677">Repeat</keyword>
<feature type="compositionally biased region" description="Low complexity" evidence="17">
    <location>
        <begin position="903"/>
        <end position="922"/>
    </location>
</feature>
<comment type="subcellular location">
    <subcellularLocation>
        <location evidence="3">Cell membrane</location>
        <topology evidence="3">Peripheral membrane protein</topology>
        <orientation evidence="3">Cytoplasmic side</orientation>
    </subcellularLocation>
    <subcellularLocation>
        <location evidence="2">Cytoplasm</location>
        <location evidence="2">Cytoskeleton</location>
        <location evidence="2">Actin patch</location>
    </subcellularLocation>
    <subcellularLocation>
        <location evidence="1">Endosome membrane</location>
        <topology evidence="1">Peripheral membrane protein</topology>
        <orientation evidence="1">Cytoplasmic side</orientation>
    </subcellularLocation>
</comment>
<feature type="compositionally biased region" description="Polar residues" evidence="17">
    <location>
        <begin position="843"/>
        <end position="855"/>
    </location>
</feature>
<dbReference type="PANTHER" id="PTHR11216">
    <property type="entry name" value="EH DOMAIN"/>
    <property type="match status" value="1"/>
</dbReference>
<feature type="region of interest" description="Disordered" evidence="17">
    <location>
        <begin position="265"/>
        <end position="371"/>
    </location>
</feature>
<evidence type="ECO:0000256" key="10">
    <source>
        <dbReference type="ARBA" id="ARBA00022737"/>
    </source>
</evidence>
<keyword evidence="11" id="KW-0967">Endosome</keyword>
<evidence type="ECO:0000256" key="6">
    <source>
        <dbReference type="ARBA" id="ARBA00020728"/>
    </source>
</evidence>
<feature type="compositionally biased region" description="Basic and acidic residues" evidence="17">
    <location>
        <begin position="1092"/>
        <end position="1105"/>
    </location>
</feature>
<keyword evidence="9" id="KW-0254">Endocytosis</keyword>
<keyword evidence="15" id="KW-0009">Actin-binding</keyword>
<keyword evidence="16" id="KW-0206">Cytoskeleton</keyword>
<feature type="compositionally biased region" description="Polar residues" evidence="17">
    <location>
        <begin position="348"/>
        <end position="371"/>
    </location>
</feature>
<organism evidence="20 21">
    <name type="scientific">Hanseniaspora valbyensis NRRL Y-1626</name>
    <dbReference type="NCBI Taxonomy" id="766949"/>
    <lineage>
        <taxon>Eukaryota</taxon>
        <taxon>Fungi</taxon>
        <taxon>Dikarya</taxon>
        <taxon>Ascomycota</taxon>
        <taxon>Saccharomycotina</taxon>
        <taxon>Saccharomycetes</taxon>
        <taxon>Saccharomycodales</taxon>
        <taxon>Saccharomycodaceae</taxon>
        <taxon>Hanseniaspora</taxon>
    </lineage>
</organism>
<dbReference type="InterPro" id="IPR000261">
    <property type="entry name" value="EH_dom"/>
</dbReference>
<evidence type="ECO:0000256" key="2">
    <source>
        <dbReference type="ARBA" id="ARBA00004134"/>
    </source>
</evidence>
<feature type="compositionally biased region" description="Polar residues" evidence="17">
    <location>
        <begin position="1264"/>
        <end position="1283"/>
    </location>
</feature>
<feature type="compositionally biased region" description="Polar residues" evidence="17">
    <location>
        <begin position="1210"/>
        <end position="1222"/>
    </location>
</feature>
<evidence type="ECO:0000256" key="3">
    <source>
        <dbReference type="ARBA" id="ARBA00004413"/>
    </source>
</evidence>
<feature type="region of interest" description="Disordered" evidence="17">
    <location>
        <begin position="987"/>
        <end position="1283"/>
    </location>
</feature>
<feature type="compositionally biased region" description="Polar residues" evidence="17">
    <location>
        <begin position="304"/>
        <end position="323"/>
    </location>
</feature>
<feature type="compositionally biased region" description="Polar residues" evidence="17">
    <location>
        <begin position="51"/>
        <end position="70"/>
    </location>
</feature>